<evidence type="ECO:0000256" key="6">
    <source>
        <dbReference type="ARBA" id="ARBA00022692"/>
    </source>
</evidence>
<dbReference type="GO" id="GO:0004506">
    <property type="term" value="F:squalene monooxygenase activity"/>
    <property type="evidence" value="ECO:0007669"/>
    <property type="project" value="UniProtKB-UniRule"/>
</dbReference>
<comment type="pathway">
    <text evidence="15">Steroid metabolism; ergosterol biosynthesis.</text>
</comment>
<keyword evidence="10" id="KW-0443">Lipid metabolism</keyword>
<evidence type="ECO:0000313" key="19">
    <source>
        <dbReference type="EMBL" id="CAD0110082.1"/>
    </source>
</evidence>
<comment type="catalytic activity">
    <reaction evidence="16">
        <text>squalene + reduced [NADPH--hemoprotein reductase] + O2 = (S)-2,3-epoxysqualene + oxidized [NADPH--hemoprotein reductase] + H2O + H(+)</text>
        <dbReference type="Rhea" id="RHEA:25282"/>
        <dbReference type="Rhea" id="RHEA-COMP:11964"/>
        <dbReference type="Rhea" id="RHEA-COMP:11965"/>
        <dbReference type="ChEBI" id="CHEBI:15377"/>
        <dbReference type="ChEBI" id="CHEBI:15378"/>
        <dbReference type="ChEBI" id="CHEBI:15379"/>
        <dbReference type="ChEBI" id="CHEBI:15440"/>
        <dbReference type="ChEBI" id="CHEBI:15441"/>
        <dbReference type="ChEBI" id="CHEBI:57618"/>
        <dbReference type="ChEBI" id="CHEBI:58210"/>
        <dbReference type="EC" id="1.14.14.17"/>
    </reaction>
</comment>
<dbReference type="SUPFAM" id="SSF51905">
    <property type="entry name" value="FAD/NAD(P)-binding domain"/>
    <property type="match status" value="1"/>
</dbReference>
<protein>
    <recommendedName>
        <fullName evidence="16">Squalene monooxygenase</fullName>
        <ecNumber evidence="16">1.14.14.17</ecNumber>
    </recommendedName>
</protein>
<keyword evidence="20" id="KW-1185">Reference proteome</keyword>
<gene>
    <name evidence="19" type="ORF">AWRI4620_LOCUS4337</name>
</gene>
<evidence type="ECO:0000256" key="2">
    <source>
        <dbReference type="ARBA" id="ARBA00004154"/>
    </source>
</evidence>
<dbReference type="PRINTS" id="PR00420">
    <property type="entry name" value="RNGMNOXGNASE"/>
</dbReference>
<keyword evidence="10" id="KW-0752">Steroid biosynthesis</keyword>
<evidence type="ECO:0000256" key="13">
    <source>
        <dbReference type="ARBA" id="ARBA00023136"/>
    </source>
</evidence>
<dbReference type="GO" id="GO:0006696">
    <property type="term" value="P:ergosterol biosynthetic process"/>
    <property type="evidence" value="ECO:0007669"/>
    <property type="project" value="TreeGrafter"/>
</dbReference>
<evidence type="ECO:0000256" key="9">
    <source>
        <dbReference type="ARBA" id="ARBA00022848"/>
    </source>
</evidence>
<keyword evidence="6 16" id="KW-0812">Transmembrane</keyword>
<evidence type="ECO:0000256" key="11">
    <source>
        <dbReference type="ARBA" id="ARBA00022989"/>
    </source>
</evidence>
<feature type="transmembrane region" description="Helical" evidence="16">
    <location>
        <begin position="468"/>
        <end position="487"/>
    </location>
</feature>
<dbReference type="PANTHER" id="PTHR10835:SF0">
    <property type="entry name" value="SQUALENE MONOOXYGENASE"/>
    <property type="match status" value="1"/>
</dbReference>
<feature type="region of interest" description="Disordered" evidence="17">
    <location>
        <begin position="114"/>
        <end position="136"/>
    </location>
</feature>
<evidence type="ECO:0000313" key="20">
    <source>
        <dbReference type="Proteomes" id="UP000745764"/>
    </source>
</evidence>
<dbReference type="Gene3D" id="3.50.50.60">
    <property type="entry name" value="FAD/NAD(P)-binding domain"/>
    <property type="match status" value="1"/>
</dbReference>
<evidence type="ECO:0000256" key="1">
    <source>
        <dbReference type="ARBA" id="ARBA00001974"/>
    </source>
</evidence>
<evidence type="ECO:0000259" key="18">
    <source>
        <dbReference type="Pfam" id="PF08491"/>
    </source>
</evidence>
<evidence type="ECO:0000256" key="3">
    <source>
        <dbReference type="ARBA" id="ARBA00004477"/>
    </source>
</evidence>
<feature type="compositionally biased region" description="Basic and acidic residues" evidence="17">
    <location>
        <begin position="123"/>
        <end position="136"/>
    </location>
</feature>
<comment type="subcellular location">
    <subcellularLocation>
        <location evidence="3 16">Endoplasmic reticulum membrane</location>
        <topology evidence="3 16">Multi-pass membrane protein</topology>
    </subcellularLocation>
    <subcellularLocation>
        <location evidence="2">Microsome membrane</location>
        <topology evidence="2">Multi-pass membrane protein</topology>
    </subcellularLocation>
</comment>
<dbReference type="EMBL" id="CAINUL010000005">
    <property type="protein sequence ID" value="CAD0110082.1"/>
    <property type="molecule type" value="Genomic_DNA"/>
</dbReference>
<dbReference type="Pfam" id="PF08491">
    <property type="entry name" value="SE"/>
    <property type="match status" value="1"/>
</dbReference>
<evidence type="ECO:0000256" key="17">
    <source>
        <dbReference type="SAM" id="MobiDB-lite"/>
    </source>
</evidence>
<keyword evidence="5 16" id="KW-0285">Flavoprotein</keyword>
<dbReference type="FunFam" id="3.50.50.60:FF:000166">
    <property type="entry name" value="Squalene monooxygenase Erg1"/>
    <property type="match status" value="1"/>
</dbReference>
<keyword evidence="9" id="KW-0492">Microsome</keyword>
<sequence>MPLILDSPPPPLTVSDTLESRRRVHHEADVVIIGAGILGCALAVAFSDQGRSVILLEKSLKQPDRIVGELLQPGGVAALEELGLADCLEGIDAIKVFGYDVIYHGDEVTIAYPENAGSTATNPDEKEKKKSRPEGRSFHHGRFIQKLRERALKCANVTVIETTATDLVRSGYTGQVLGVECSTSNRKDYYFAHLTVVADGYASKFRKEVNTRAPVVKSKFWGLELIDADLPMPNHGHVLISDSPPVLLYQIGTHETRALVDIPEGLPSASVSNGGVKNHLRNVVLPSLPAKVRPSFEAALDRGALRSMPNSFLPASKNKHSGVILLGDAMNMRHPLTGGGMTVAFNDALLLSKLLSPKQVPRFEDTKAVLAQLDVFHWRRKNLTSVINILAQALYSLFAANDPQLRALQQGCFRYFQRGGQCIDGPVGLLAGIIRQPMVLFYHFFAVAFLSIWVYITSGNALLMPFRAVASIGVLYKACVVLFPYIFSELRS</sequence>
<name>A0A9N8KNJ2_9PEZI</name>
<reference evidence="19" key="1">
    <citation type="submission" date="2020-06" db="EMBL/GenBank/DDBJ databases">
        <authorList>
            <person name="Onetto C."/>
        </authorList>
    </citation>
    <scope>NUCLEOTIDE SEQUENCE</scope>
</reference>
<dbReference type="OrthoDB" id="1678617at2759"/>
<dbReference type="InterPro" id="IPR013698">
    <property type="entry name" value="Squalene_epoxidase"/>
</dbReference>
<dbReference type="GO" id="GO:0005789">
    <property type="term" value="C:endoplasmic reticulum membrane"/>
    <property type="evidence" value="ECO:0007669"/>
    <property type="project" value="UniProtKB-SubCell"/>
</dbReference>
<keyword evidence="14" id="KW-0753">Steroid metabolism</keyword>
<comment type="similarity">
    <text evidence="4 16">Belongs to the squalene monooxygenase family.</text>
</comment>
<dbReference type="PANTHER" id="PTHR10835">
    <property type="entry name" value="SQUALENE MONOOXYGENASE"/>
    <property type="match status" value="1"/>
</dbReference>
<evidence type="ECO:0000256" key="16">
    <source>
        <dbReference type="RuleBase" id="RU367121"/>
    </source>
</evidence>
<dbReference type="Proteomes" id="UP000745764">
    <property type="component" value="Unassembled WGS sequence"/>
</dbReference>
<keyword evidence="7 16" id="KW-0256">Endoplasmic reticulum</keyword>
<accession>A0A9N8KNJ2</accession>
<evidence type="ECO:0000256" key="5">
    <source>
        <dbReference type="ARBA" id="ARBA00022630"/>
    </source>
</evidence>
<keyword evidence="13 16" id="KW-0472">Membrane</keyword>
<comment type="caution">
    <text evidence="19">The sequence shown here is derived from an EMBL/GenBank/DDBJ whole genome shotgun (WGS) entry which is preliminary data.</text>
</comment>
<dbReference type="InterPro" id="IPR040125">
    <property type="entry name" value="Squalene_monox"/>
</dbReference>
<feature type="transmembrane region" description="Helical" evidence="16">
    <location>
        <begin position="439"/>
        <end position="456"/>
    </location>
</feature>
<keyword evidence="10" id="KW-0444">Lipid biosynthesis</keyword>
<evidence type="ECO:0000256" key="7">
    <source>
        <dbReference type="ARBA" id="ARBA00022824"/>
    </source>
</evidence>
<keyword evidence="12 16" id="KW-0560">Oxidoreductase</keyword>
<keyword evidence="11 16" id="KW-1133">Transmembrane helix</keyword>
<dbReference type="GO" id="GO:0050660">
    <property type="term" value="F:flavin adenine dinucleotide binding"/>
    <property type="evidence" value="ECO:0007669"/>
    <property type="project" value="UniProtKB-UniRule"/>
</dbReference>
<evidence type="ECO:0000256" key="8">
    <source>
        <dbReference type="ARBA" id="ARBA00022827"/>
    </source>
</evidence>
<dbReference type="InterPro" id="IPR036188">
    <property type="entry name" value="FAD/NAD-bd_sf"/>
</dbReference>
<evidence type="ECO:0000256" key="12">
    <source>
        <dbReference type="ARBA" id="ARBA00023002"/>
    </source>
</evidence>
<evidence type="ECO:0000256" key="14">
    <source>
        <dbReference type="ARBA" id="ARBA00023221"/>
    </source>
</evidence>
<proteinExistence type="inferred from homology"/>
<evidence type="ECO:0000256" key="15">
    <source>
        <dbReference type="ARBA" id="ARBA00029435"/>
    </source>
</evidence>
<feature type="domain" description="Squalene epoxidase" evidence="18">
    <location>
        <begin position="191"/>
        <end position="466"/>
    </location>
</feature>
<evidence type="ECO:0000256" key="4">
    <source>
        <dbReference type="ARBA" id="ARBA00008802"/>
    </source>
</evidence>
<keyword evidence="8 16" id="KW-0274">FAD</keyword>
<dbReference type="EC" id="1.14.14.17" evidence="16"/>
<comment type="cofactor">
    <cofactor evidence="1 16">
        <name>FAD</name>
        <dbReference type="ChEBI" id="CHEBI:57692"/>
    </cofactor>
</comment>
<comment type="function">
    <text evidence="16">Catalyzes the stereospecific oxidation of squalene to (S)-2,3-epoxysqualene, and is considered to be a rate-limiting enzyme in steroid biosynthesis.</text>
</comment>
<dbReference type="AlphaFoldDB" id="A0A9N8KNJ2"/>
<evidence type="ECO:0000256" key="10">
    <source>
        <dbReference type="ARBA" id="ARBA00022955"/>
    </source>
</evidence>
<organism evidence="19 20">
    <name type="scientific">Aureobasidium uvarum</name>
    <dbReference type="NCBI Taxonomy" id="2773716"/>
    <lineage>
        <taxon>Eukaryota</taxon>
        <taxon>Fungi</taxon>
        <taxon>Dikarya</taxon>
        <taxon>Ascomycota</taxon>
        <taxon>Pezizomycotina</taxon>
        <taxon>Dothideomycetes</taxon>
        <taxon>Dothideomycetidae</taxon>
        <taxon>Dothideales</taxon>
        <taxon>Saccotheciaceae</taxon>
        <taxon>Aureobasidium</taxon>
    </lineage>
</organism>